<gene>
    <name evidence="2" type="ORF">CIPAW_03G082200</name>
</gene>
<comment type="caution">
    <text evidence="2">The sequence shown here is derived from an EMBL/GenBank/DDBJ whole genome shotgun (WGS) entry which is preliminary data.</text>
</comment>
<proteinExistence type="predicted"/>
<sequence length="34" mass="4052">MFDEKSALPSTKLQPPMMNRMEQEKDNRPLMEDL</sequence>
<feature type="region of interest" description="Disordered" evidence="1">
    <location>
        <begin position="1"/>
        <end position="34"/>
    </location>
</feature>
<evidence type="ECO:0000313" key="3">
    <source>
        <dbReference type="Proteomes" id="UP000811609"/>
    </source>
</evidence>
<evidence type="ECO:0000313" key="2">
    <source>
        <dbReference type="EMBL" id="KAG6660104.1"/>
    </source>
</evidence>
<keyword evidence="3" id="KW-1185">Reference proteome</keyword>
<dbReference type="EMBL" id="CM031811">
    <property type="protein sequence ID" value="KAG6660104.1"/>
    <property type="molecule type" value="Genomic_DNA"/>
</dbReference>
<name>A0A8T1R188_CARIL</name>
<protein>
    <submittedName>
        <fullName evidence="2">Uncharacterized protein</fullName>
    </submittedName>
</protein>
<organism evidence="2 3">
    <name type="scientific">Carya illinoinensis</name>
    <name type="common">Pecan</name>
    <dbReference type="NCBI Taxonomy" id="32201"/>
    <lineage>
        <taxon>Eukaryota</taxon>
        <taxon>Viridiplantae</taxon>
        <taxon>Streptophyta</taxon>
        <taxon>Embryophyta</taxon>
        <taxon>Tracheophyta</taxon>
        <taxon>Spermatophyta</taxon>
        <taxon>Magnoliopsida</taxon>
        <taxon>eudicotyledons</taxon>
        <taxon>Gunneridae</taxon>
        <taxon>Pentapetalae</taxon>
        <taxon>rosids</taxon>
        <taxon>fabids</taxon>
        <taxon>Fagales</taxon>
        <taxon>Juglandaceae</taxon>
        <taxon>Carya</taxon>
    </lineage>
</organism>
<accession>A0A8T1R188</accession>
<reference evidence="2" key="1">
    <citation type="submission" date="2020-12" db="EMBL/GenBank/DDBJ databases">
        <title>WGS assembly of Carya illinoinensis cv. Pawnee.</title>
        <authorList>
            <person name="Platts A."/>
            <person name="Shu S."/>
            <person name="Wright S."/>
            <person name="Barry K."/>
            <person name="Edger P."/>
            <person name="Pires J.C."/>
            <person name="Schmutz J."/>
        </authorList>
    </citation>
    <scope>NUCLEOTIDE SEQUENCE</scope>
    <source>
        <tissue evidence="2">Leaf</tissue>
    </source>
</reference>
<dbReference type="AlphaFoldDB" id="A0A8T1R188"/>
<dbReference type="Proteomes" id="UP000811609">
    <property type="component" value="Chromosome 3"/>
</dbReference>
<feature type="compositionally biased region" description="Basic and acidic residues" evidence="1">
    <location>
        <begin position="21"/>
        <end position="34"/>
    </location>
</feature>
<evidence type="ECO:0000256" key="1">
    <source>
        <dbReference type="SAM" id="MobiDB-lite"/>
    </source>
</evidence>